<feature type="region of interest" description="Disordered" evidence="1">
    <location>
        <begin position="25"/>
        <end position="206"/>
    </location>
</feature>
<keyword evidence="4" id="KW-1185">Reference proteome</keyword>
<feature type="compositionally biased region" description="Basic and acidic residues" evidence="1">
    <location>
        <begin position="119"/>
        <end position="195"/>
    </location>
</feature>
<dbReference type="Pfam" id="PF14214">
    <property type="entry name" value="Helitron_like_N"/>
    <property type="match status" value="1"/>
</dbReference>
<comment type="caution">
    <text evidence="3">The sequence shown here is derived from an EMBL/GenBank/DDBJ whole genome shotgun (WGS) entry which is preliminary data.</text>
</comment>
<dbReference type="Proteomes" id="UP001212997">
    <property type="component" value="Unassembled WGS sequence"/>
</dbReference>
<name>A0AAD5URR7_9APHY</name>
<dbReference type="PANTHER" id="PTHR45786:SF74">
    <property type="entry name" value="ATP-DEPENDENT DNA HELICASE"/>
    <property type="match status" value="1"/>
</dbReference>
<sequence>MTIVFRRPHPLNSASILDDRRLLQHQQEAQRARSHEARQLDDPPHRPNRVHQAISGGVRQHLLTPPPTGLDLPQPVNAPGRLSMIMTPPATNRPSGSAASSSPIINRRSLGQQRRRARERQERELREQQLREQEAQRTREQQERRLQDHQGQGREGHQERWDTQEGGFRDREPRHGEQGEVEQRDQDYREEEGRVQRPVGITPPNTEMQTLQHQTVEEHLPATRRRRQQAHQRYRARQPYVDPPHRHSLGSMDVSCPSCDALHWDEERLSNSSRIRPKFGVCCNSGKITIPPAQDPPPLLRALFDDHSSQAQEFREHIRQYNAALTFTSLGVKVDESVNDGRGPYCFRIHGELCHLIGSLLPAEGHEPQYAQLYIHDPQYALDVRMRRNDNLRHDTMALLQGILNGTHKYIPIYRQAFEILSQLAPAVDIPVRLHFNSNRQDRRRYNLPTADEVAVILPGDGTQRVDSRDIILHRRNGSLQRIRDGHPAYSSLHYVLLFPYGEHGWHWGLSSREDSTGDEHSEKGITQTRFYAYQLQVRPLYSLLLRGGRLLQQYIVDSWACADQSRLNWLRFNQPQIRASLYSGLQDAVALADAHIDNVQLNDLGQRFILPSSYHGGARASVQLEKGGTSTRDL</sequence>
<dbReference type="AlphaFoldDB" id="A0AAD5URR7"/>
<evidence type="ECO:0000256" key="1">
    <source>
        <dbReference type="SAM" id="MobiDB-lite"/>
    </source>
</evidence>
<proteinExistence type="predicted"/>
<organism evidence="3 4">
    <name type="scientific">Meripilus lineatus</name>
    <dbReference type="NCBI Taxonomy" id="2056292"/>
    <lineage>
        <taxon>Eukaryota</taxon>
        <taxon>Fungi</taxon>
        <taxon>Dikarya</taxon>
        <taxon>Basidiomycota</taxon>
        <taxon>Agaricomycotina</taxon>
        <taxon>Agaricomycetes</taxon>
        <taxon>Polyporales</taxon>
        <taxon>Meripilaceae</taxon>
        <taxon>Meripilus</taxon>
    </lineage>
</organism>
<gene>
    <name evidence="3" type="ORF">NLI96_g12341</name>
</gene>
<dbReference type="InterPro" id="IPR025476">
    <property type="entry name" value="Helitron_helicase-like"/>
</dbReference>
<accession>A0AAD5URR7</accession>
<protein>
    <recommendedName>
        <fullName evidence="2">Helitron helicase-like domain-containing protein</fullName>
    </recommendedName>
</protein>
<evidence type="ECO:0000313" key="3">
    <source>
        <dbReference type="EMBL" id="KAJ3474646.1"/>
    </source>
</evidence>
<feature type="domain" description="Helitron helicase-like" evidence="2">
    <location>
        <begin position="531"/>
        <end position="625"/>
    </location>
</feature>
<feature type="compositionally biased region" description="Low complexity" evidence="1">
    <location>
        <begin position="94"/>
        <end position="105"/>
    </location>
</feature>
<feature type="compositionally biased region" description="Basic and acidic residues" evidence="1">
    <location>
        <begin position="25"/>
        <end position="45"/>
    </location>
</feature>
<evidence type="ECO:0000313" key="4">
    <source>
        <dbReference type="Proteomes" id="UP001212997"/>
    </source>
</evidence>
<evidence type="ECO:0000259" key="2">
    <source>
        <dbReference type="Pfam" id="PF14214"/>
    </source>
</evidence>
<dbReference type="PANTHER" id="PTHR45786">
    <property type="entry name" value="DNA BINDING PROTEIN-LIKE"/>
    <property type="match status" value="1"/>
</dbReference>
<reference evidence="3" key="1">
    <citation type="submission" date="2022-07" db="EMBL/GenBank/DDBJ databases">
        <title>Genome Sequence of Physisporinus lineatus.</title>
        <authorList>
            <person name="Buettner E."/>
        </authorList>
    </citation>
    <scope>NUCLEOTIDE SEQUENCE</scope>
    <source>
        <strain evidence="3">VT162</strain>
    </source>
</reference>
<dbReference type="EMBL" id="JANAWD010001011">
    <property type="protein sequence ID" value="KAJ3474646.1"/>
    <property type="molecule type" value="Genomic_DNA"/>
</dbReference>